<organism evidence="1 2">
    <name type="scientific">Candidatus Acidiferrum panamense</name>
    <dbReference type="NCBI Taxonomy" id="2741543"/>
    <lineage>
        <taxon>Bacteria</taxon>
        <taxon>Pseudomonadati</taxon>
        <taxon>Acidobacteriota</taxon>
        <taxon>Terriglobia</taxon>
        <taxon>Candidatus Acidiferrales</taxon>
        <taxon>Candidatus Acidiferrum</taxon>
    </lineage>
</organism>
<evidence type="ECO:0008006" key="3">
    <source>
        <dbReference type="Google" id="ProtNLM"/>
    </source>
</evidence>
<evidence type="ECO:0000313" key="1">
    <source>
        <dbReference type="EMBL" id="MBA0083682.1"/>
    </source>
</evidence>
<dbReference type="InterPro" id="IPR051200">
    <property type="entry name" value="Host-pathogen_enzymatic-act"/>
</dbReference>
<protein>
    <recommendedName>
        <fullName evidence="3">YVTN beta-propeller repeat-containing protein</fullName>
    </recommendedName>
</protein>
<dbReference type="PANTHER" id="PTHR47197">
    <property type="entry name" value="PROTEIN NIRF"/>
    <property type="match status" value="1"/>
</dbReference>
<sequence>MHRVWLAVGLAAGMTIPVFVGSAQNAPSGGPYKVVKTAKAGGEGGYDYIFADSEARRLYIPRGGPAGRLTVFDLDTLEPAGTIPDVRAGGATVDPKSHHGFSTTKPITMWDAATLKVIKSIDVDGRPDGILCDSYNARVWVLSHQPPHATVIDAAEGTVVKTLDLGGAPEQAVSDGKGAIYVNIADKASIAVVDAKNLTVTAHYDMSSKGTGGSGLAFDAKNHILFAYYRQPSPIAVMVNADNGNILATLPTGMGVDTVAFNPQTMEAISAEYAGTMTFIKENSPTSFTVEQTLRTMVGAKTLALDPKTNHLLTMAAEFGPAPPNAPPGPAGRPARGPMIEGSFSILMVGK</sequence>
<proteinExistence type="predicted"/>
<dbReference type="Proteomes" id="UP000567293">
    <property type="component" value="Unassembled WGS sequence"/>
</dbReference>
<dbReference type="InterPro" id="IPR011048">
    <property type="entry name" value="Haem_d1_sf"/>
</dbReference>
<keyword evidence="2" id="KW-1185">Reference proteome</keyword>
<accession>A0A7V8NM78</accession>
<name>A0A7V8NM78_9BACT</name>
<dbReference type="SUPFAM" id="SSF51004">
    <property type="entry name" value="C-terminal (heme d1) domain of cytochrome cd1-nitrite reductase"/>
    <property type="match status" value="1"/>
</dbReference>
<dbReference type="AlphaFoldDB" id="A0A7V8NM78"/>
<dbReference type="PANTHER" id="PTHR47197:SF3">
    <property type="entry name" value="DIHYDRO-HEME D1 DEHYDROGENASE"/>
    <property type="match status" value="1"/>
</dbReference>
<dbReference type="Gene3D" id="2.130.10.10">
    <property type="entry name" value="YVTN repeat-like/Quinoprotein amine dehydrogenase"/>
    <property type="match status" value="2"/>
</dbReference>
<gene>
    <name evidence="1" type="ORF">HRJ53_01670</name>
</gene>
<dbReference type="EMBL" id="JACDQQ010000170">
    <property type="protein sequence ID" value="MBA0083682.1"/>
    <property type="molecule type" value="Genomic_DNA"/>
</dbReference>
<comment type="caution">
    <text evidence="1">The sequence shown here is derived from an EMBL/GenBank/DDBJ whole genome shotgun (WGS) entry which is preliminary data.</text>
</comment>
<reference evidence="1" key="1">
    <citation type="submission" date="2020-06" db="EMBL/GenBank/DDBJ databases">
        <title>Legume-microbial interactions unlock mineral nutrients during tropical forest succession.</title>
        <authorList>
            <person name="Epihov D.Z."/>
        </authorList>
    </citation>
    <scope>NUCLEOTIDE SEQUENCE [LARGE SCALE GENOMIC DNA]</scope>
    <source>
        <strain evidence="1">Pan2503</strain>
    </source>
</reference>
<evidence type="ECO:0000313" key="2">
    <source>
        <dbReference type="Proteomes" id="UP000567293"/>
    </source>
</evidence>
<dbReference type="InterPro" id="IPR015943">
    <property type="entry name" value="WD40/YVTN_repeat-like_dom_sf"/>
</dbReference>